<sequence>MDSIGSGCPKGTVGFSADPVSFTFTLTPAGFRAQAGGTSQPTDHRRNCQNTVGVAAPEEFTFAIAEADHGGHAHLAPGASGQVSWRHHFQGSGTPGTTWRHSLSGPYSDGWQFTDKIDIASLDFRRCGESRHTYIGLELTVDRGTSDASETSLMLMEPPDGSTFRLVWKRCPKP</sequence>
<dbReference type="RefSeq" id="WP_231329059.1">
    <property type="nucleotide sequence ID" value="NZ_CP059572.1"/>
</dbReference>
<gene>
    <name evidence="1" type="ORF">AGRA3207_004518</name>
</gene>
<proteinExistence type="predicted"/>
<dbReference type="Pfam" id="PF14273">
    <property type="entry name" value="DUF4360"/>
    <property type="match status" value="1"/>
</dbReference>
<evidence type="ECO:0000313" key="2">
    <source>
        <dbReference type="Proteomes" id="UP001049518"/>
    </source>
</evidence>
<dbReference type="PANTHER" id="PTHR38847:SF1">
    <property type="entry name" value="PSEUDOURIDINE SYNTHASE RSUA_RLUA-LIKE DOMAIN-CONTAINING PROTEIN"/>
    <property type="match status" value="1"/>
</dbReference>
<name>A0ABX8QYV8_9ACTN</name>
<dbReference type="Proteomes" id="UP001049518">
    <property type="component" value="Chromosome"/>
</dbReference>
<keyword evidence="2" id="KW-1185">Reference proteome</keyword>
<organism evidence="1 2">
    <name type="scientific">Actinomadura graeca</name>
    <dbReference type="NCBI Taxonomy" id="2750812"/>
    <lineage>
        <taxon>Bacteria</taxon>
        <taxon>Bacillati</taxon>
        <taxon>Actinomycetota</taxon>
        <taxon>Actinomycetes</taxon>
        <taxon>Streptosporangiales</taxon>
        <taxon>Thermomonosporaceae</taxon>
        <taxon>Actinomadura</taxon>
    </lineage>
</organism>
<protein>
    <submittedName>
        <fullName evidence="1">DUF4360 domain-containing protein</fullName>
    </submittedName>
</protein>
<dbReference type="EMBL" id="CP059572">
    <property type="protein sequence ID" value="QXJ23374.1"/>
    <property type="molecule type" value="Genomic_DNA"/>
</dbReference>
<evidence type="ECO:0000313" key="1">
    <source>
        <dbReference type="EMBL" id="QXJ23374.1"/>
    </source>
</evidence>
<accession>A0ABX8QYV8</accession>
<dbReference type="InterPro" id="IPR025649">
    <property type="entry name" value="DUF4360"/>
</dbReference>
<reference evidence="1" key="1">
    <citation type="submission" date="2020-07" db="EMBL/GenBank/DDBJ databases">
        <authorList>
            <person name="Tarantini F.S."/>
            <person name="Hong K.W."/>
            <person name="Chan K.G."/>
        </authorList>
    </citation>
    <scope>NUCLEOTIDE SEQUENCE</scope>
    <source>
        <strain evidence="1">32-07</strain>
    </source>
</reference>
<dbReference type="PANTHER" id="PTHR38847">
    <property type="match status" value="1"/>
</dbReference>